<feature type="domain" description="Dehydrogenase E1 component" evidence="6">
    <location>
        <begin position="78"/>
        <end position="371"/>
    </location>
</feature>
<dbReference type="CDD" id="cd02000">
    <property type="entry name" value="TPP_E1_PDC_ADC_BCADC"/>
    <property type="match status" value="1"/>
</dbReference>
<dbReference type="FunFam" id="3.40.50.970:FF:000013">
    <property type="entry name" value="Pyruvate dehydrogenase E1 component subunit alpha"/>
    <property type="match status" value="1"/>
</dbReference>
<evidence type="ECO:0000256" key="4">
    <source>
        <dbReference type="ARBA" id="ARBA00023317"/>
    </source>
</evidence>
<protein>
    <recommendedName>
        <fullName evidence="5">Pyruvate dehydrogenase E1 component subunit alpha</fullName>
        <ecNumber evidence="5">1.2.4.1</ecNumber>
    </recommendedName>
</protein>
<feature type="domain" description="Thiamine-binding protein" evidence="7">
    <location>
        <begin position="424"/>
        <end position="519"/>
    </location>
</feature>
<dbReference type="InterPro" id="IPR017597">
    <property type="entry name" value="Pyrv_DH_E1_asu_subgrp-y"/>
</dbReference>
<evidence type="ECO:0000256" key="3">
    <source>
        <dbReference type="ARBA" id="ARBA00023052"/>
    </source>
</evidence>
<dbReference type="Proteomes" id="UP000215289">
    <property type="component" value="Unassembled WGS sequence"/>
</dbReference>
<dbReference type="InterPro" id="IPR001017">
    <property type="entry name" value="DH_E1"/>
</dbReference>
<dbReference type="Gene3D" id="3.40.50.970">
    <property type="match status" value="1"/>
</dbReference>
<dbReference type="GO" id="GO:0006086">
    <property type="term" value="P:pyruvate decarboxylation to acetyl-CoA"/>
    <property type="evidence" value="ECO:0007669"/>
    <property type="project" value="InterPro"/>
</dbReference>
<dbReference type="STRING" id="1245748.A0A421DBR6"/>
<reference evidence="8 9" key="1">
    <citation type="submission" date="2018-08" db="EMBL/GenBank/DDBJ databases">
        <title>Draft genome sequences of two Aspergillus turcosus clinical strains isolated from bronchoalveolar lavage fluid: one azole-susceptible and the other azole-resistant.</title>
        <authorList>
            <person name="Parent-Michaud M."/>
            <person name="Dufresne P.J."/>
            <person name="Fournier E."/>
            <person name="Martineau C."/>
            <person name="Moreira S."/>
            <person name="Perkins V."/>
            <person name="De Repentigny L."/>
            <person name="Dufresne S.F."/>
        </authorList>
    </citation>
    <scope>NUCLEOTIDE SEQUENCE [LARGE SCALE GENOMIC DNA]</scope>
    <source>
        <strain evidence="8">HMR AF 1038</strain>
    </source>
</reference>
<dbReference type="OrthoDB" id="10256198at2759"/>
<dbReference type="AlphaFoldDB" id="A0A421DBR6"/>
<dbReference type="InterPro" id="IPR002767">
    <property type="entry name" value="Thiamine_BP"/>
</dbReference>
<keyword evidence="4 5" id="KW-0670">Pyruvate</keyword>
<dbReference type="Pfam" id="PF01910">
    <property type="entry name" value="Thiamine_BP"/>
    <property type="match status" value="1"/>
</dbReference>
<evidence type="ECO:0000256" key="2">
    <source>
        <dbReference type="ARBA" id="ARBA00023002"/>
    </source>
</evidence>
<dbReference type="InterPro" id="IPR029061">
    <property type="entry name" value="THDP-binding"/>
</dbReference>
<dbReference type="PANTHER" id="PTHR11516">
    <property type="entry name" value="PYRUVATE DEHYDROGENASE E1 COMPONENT, ALPHA SUBUNIT BACTERIAL AND ORGANELLAR"/>
    <property type="match status" value="1"/>
</dbReference>
<dbReference type="NCBIfam" id="TIGR00106">
    <property type="entry name" value="MTH1187 family thiamine-binding protein"/>
    <property type="match status" value="1"/>
</dbReference>
<dbReference type="InterPro" id="IPR029756">
    <property type="entry name" value="MTH1187/YkoF-like"/>
</dbReference>
<dbReference type="GO" id="GO:0004739">
    <property type="term" value="F:pyruvate dehydrogenase (acetyl-transferring) activity"/>
    <property type="evidence" value="ECO:0007669"/>
    <property type="project" value="UniProtKB-UniRule"/>
</dbReference>
<gene>
    <name evidence="8" type="ORF">CFD26_106710</name>
</gene>
<evidence type="ECO:0000256" key="5">
    <source>
        <dbReference type="RuleBase" id="RU361139"/>
    </source>
</evidence>
<accession>A0A421DBR6</accession>
<comment type="function">
    <text evidence="5">The pyruvate dehydrogenase complex catalyzes the overall conversion of pyruvate to acetyl-CoA and CO(2).</text>
</comment>
<dbReference type="Pfam" id="PF00676">
    <property type="entry name" value="E1_dh"/>
    <property type="match status" value="1"/>
</dbReference>
<sequence length="524" mass="58330">MLSRKLRLSKSLSWVNSTLFCAKRRFLAQVANVQNIPTEDDKPFDVPISEDSFETYHFDHPPYTVGTTKRQLKNMYQDMLTIRRMELAADNLYKEKKIRGFCHLSTGQEAVAVGIENGISKDDKLITAYRSHGFTFMRGGSIKSIIGELLGRQDGISHGKGGSMHMFCEGFFGGNGIVGAHVPVGAGIAFAQQYNDRDNVTINVYGDGAANQGQVHEAFNMAKLWNLPVLFGCENNKYGMGTSAERASAMTDYYKRGLYIPGLRVNGMDVLAVMSAVKHGREFIRAGNGPLVHEYVTYRYAGHSMSDPGVAYRTREELKAERESDPVSNFRGKLIDWGVITEDEAKTIDKNVRRKVNHELAEAEKMPEPEPRLDVLFQDVYVRGSACESEDDTHFGKNITVQIAISRVMSFNYPALATPARCTADFSLIPIGTQNASFSQQVADIQRLLTEASNQTGLKFQMNPTGTTVEGPWDQVVQVIGFAHTLIHQEGVPRIQTDIRIQTRTDKVQPMEGNLVSVQRILAT</sequence>
<name>A0A421DBR6_9EURO</name>
<evidence type="ECO:0000313" key="9">
    <source>
        <dbReference type="Proteomes" id="UP000215289"/>
    </source>
</evidence>
<dbReference type="SUPFAM" id="SSF89957">
    <property type="entry name" value="MTH1187/YkoF-like"/>
    <property type="match status" value="1"/>
</dbReference>
<dbReference type="Gene3D" id="3.30.70.930">
    <property type="match status" value="1"/>
</dbReference>
<dbReference type="EMBL" id="NIDN02000028">
    <property type="protein sequence ID" value="RLL99602.1"/>
    <property type="molecule type" value="Genomic_DNA"/>
</dbReference>
<comment type="catalytic activity">
    <reaction evidence="5">
        <text>N(6)-[(R)-lipoyl]-L-lysyl-[protein] + pyruvate + H(+) = N(6)-[(R)-S(8)-acetyldihydrolipoyl]-L-lysyl-[protein] + CO2</text>
        <dbReference type="Rhea" id="RHEA:19189"/>
        <dbReference type="Rhea" id="RHEA-COMP:10474"/>
        <dbReference type="Rhea" id="RHEA-COMP:10478"/>
        <dbReference type="ChEBI" id="CHEBI:15361"/>
        <dbReference type="ChEBI" id="CHEBI:15378"/>
        <dbReference type="ChEBI" id="CHEBI:16526"/>
        <dbReference type="ChEBI" id="CHEBI:83099"/>
        <dbReference type="ChEBI" id="CHEBI:83111"/>
        <dbReference type="EC" id="1.2.4.1"/>
    </reaction>
</comment>
<comment type="cofactor">
    <cofactor evidence="1 5">
        <name>thiamine diphosphate</name>
        <dbReference type="ChEBI" id="CHEBI:58937"/>
    </cofactor>
</comment>
<evidence type="ECO:0000256" key="1">
    <source>
        <dbReference type="ARBA" id="ARBA00001964"/>
    </source>
</evidence>
<organism evidence="8 9">
    <name type="scientific">Aspergillus turcosus</name>
    <dbReference type="NCBI Taxonomy" id="1245748"/>
    <lineage>
        <taxon>Eukaryota</taxon>
        <taxon>Fungi</taxon>
        <taxon>Dikarya</taxon>
        <taxon>Ascomycota</taxon>
        <taxon>Pezizomycotina</taxon>
        <taxon>Eurotiomycetes</taxon>
        <taxon>Eurotiomycetidae</taxon>
        <taxon>Eurotiales</taxon>
        <taxon>Aspergillaceae</taxon>
        <taxon>Aspergillus</taxon>
        <taxon>Aspergillus subgen. Fumigati</taxon>
    </lineage>
</organism>
<evidence type="ECO:0000259" key="6">
    <source>
        <dbReference type="Pfam" id="PF00676"/>
    </source>
</evidence>
<dbReference type="NCBIfam" id="TIGR03182">
    <property type="entry name" value="PDH_E1_alph_y"/>
    <property type="match status" value="1"/>
</dbReference>
<dbReference type="PANTHER" id="PTHR11516:SF60">
    <property type="entry name" value="PYRUVATE DEHYDROGENASE E1 COMPONENT SUBUNIT ALPHA"/>
    <property type="match status" value="1"/>
</dbReference>
<dbReference type="EC" id="1.2.4.1" evidence="5"/>
<keyword evidence="3 5" id="KW-0786">Thiamine pyrophosphate</keyword>
<evidence type="ECO:0000259" key="7">
    <source>
        <dbReference type="Pfam" id="PF01910"/>
    </source>
</evidence>
<keyword evidence="2 5" id="KW-0560">Oxidoreductase</keyword>
<comment type="caution">
    <text evidence="8">The sequence shown here is derived from an EMBL/GenBank/DDBJ whole genome shotgun (WGS) entry which is preliminary data.</text>
</comment>
<dbReference type="InterPro" id="IPR050642">
    <property type="entry name" value="PDH_E1_Alpha_Subunit"/>
</dbReference>
<proteinExistence type="predicted"/>
<keyword evidence="9" id="KW-1185">Reference proteome</keyword>
<dbReference type="SUPFAM" id="SSF52518">
    <property type="entry name" value="Thiamin diphosphate-binding fold (THDP-binding)"/>
    <property type="match status" value="1"/>
</dbReference>
<evidence type="ECO:0000313" key="8">
    <source>
        <dbReference type="EMBL" id="RLL99602.1"/>
    </source>
</evidence>